<accession>A0A1N6XK58</accession>
<dbReference type="STRING" id="159291.SAMN05920897_1269"/>
<dbReference type="GO" id="GO:0016740">
    <property type="term" value="F:transferase activity"/>
    <property type="evidence" value="ECO:0007669"/>
    <property type="project" value="UniProtKB-KW"/>
</dbReference>
<dbReference type="Proteomes" id="UP000186400">
    <property type="component" value="Unassembled WGS sequence"/>
</dbReference>
<sequence>MVSYRKLLLKDLSKVLWAIVTSRRGRAYLLAAPTHPNLGDQAQLLCLQNWISTNYPELKLIPVPVSVMATRVAQVRNIVVTALICRSLLLFMRAFQRKDDIAFGHSGYFFTDHHSGWLAFARVADACPSLRMIVMPQTINFYNREIEKRAAHVFNAHSDMTILCRDQVSYEKAQSTFSHCRLLLYPDIVTTMIGDDFQRSEKRDGVLFCLRDDGEAFYSRKEIDKLMERLDISRVERRDTTLRDVDQRQMNRGRERLISEFIDYVSSFEAVITDRYHGVVFSLVAQTPVVVIDSVDHKLSSGVKWYPDSFGRMIRFANDLANAHDQVKAILTDKEESLSLPPLFKAVYYDRLREVLGQ</sequence>
<feature type="domain" description="Polysaccharide pyruvyl transferase" evidence="1">
    <location>
        <begin position="37"/>
        <end position="294"/>
    </location>
</feature>
<evidence type="ECO:0000259" key="1">
    <source>
        <dbReference type="Pfam" id="PF04230"/>
    </source>
</evidence>
<dbReference type="RefSeq" id="WP_076489893.1">
    <property type="nucleotide sequence ID" value="NZ_FTMS01000026.1"/>
</dbReference>
<gene>
    <name evidence="2" type="ORF">SAMN05920897_1269</name>
</gene>
<keyword evidence="2" id="KW-0808">Transferase</keyword>
<organism evidence="2 3">
    <name type="scientific">Alkalispirochaeta americana</name>
    <dbReference type="NCBI Taxonomy" id="159291"/>
    <lineage>
        <taxon>Bacteria</taxon>
        <taxon>Pseudomonadati</taxon>
        <taxon>Spirochaetota</taxon>
        <taxon>Spirochaetia</taxon>
        <taxon>Spirochaetales</taxon>
        <taxon>Spirochaetaceae</taxon>
        <taxon>Alkalispirochaeta</taxon>
    </lineage>
</organism>
<evidence type="ECO:0000313" key="3">
    <source>
        <dbReference type="Proteomes" id="UP000186400"/>
    </source>
</evidence>
<protein>
    <submittedName>
        <fullName evidence="2">Exopolysaccharide biosynthesis protein EpsI, predicted pyruvyl transferase</fullName>
    </submittedName>
</protein>
<evidence type="ECO:0000313" key="2">
    <source>
        <dbReference type="EMBL" id="SIR02758.1"/>
    </source>
</evidence>
<dbReference type="EMBL" id="FTMS01000026">
    <property type="protein sequence ID" value="SIR02758.1"/>
    <property type="molecule type" value="Genomic_DNA"/>
</dbReference>
<dbReference type="Pfam" id="PF04230">
    <property type="entry name" value="PS_pyruv_trans"/>
    <property type="match status" value="1"/>
</dbReference>
<reference evidence="2 3" key="1">
    <citation type="submission" date="2017-01" db="EMBL/GenBank/DDBJ databases">
        <authorList>
            <person name="Mah S.A."/>
            <person name="Swanson W.J."/>
            <person name="Moy G.W."/>
            <person name="Vacquier V.D."/>
        </authorList>
    </citation>
    <scope>NUCLEOTIDE SEQUENCE [LARGE SCALE GENOMIC DNA]</scope>
    <source>
        <strain evidence="2 3">ASpG1</strain>
    </source>
</reference>
<dbReference type="AlphaFoldDB" id="A0A1N6XK58"/>
<dbReference type="InterPro" id="IPR007345">
    <property type="entry name" value="Polysacch_pyruvyl_Trfase"/>
</dbReference>
<keyword evidence="3" id="KW-1185">Reference proteome</keyword>
<proteinExistence type="predicted"/>
<name>A0A1N6XK58_9SPIO</name>
<dbReference type="OrthoDB" id="9807674at2"/>